<evidence type="ECO:0000313" key="2">
    <source>
        <dbReference type="Proteomes" id="UP001597475"/>
    </source>
</evidence>
<protein>
    <recommendedName>
        <fullName evidence="3">DUF11 domain-containing protein</fullName>
    </recommendedName>
</protein>
<organism evidence="1 2">
    <name type="scientific">Deinococcus taklimakanensis</name>
    <dbReference type="NCBI Taxonomy" id="536443"/>
    <lineage>
        <taxon>Bacteria</taxon>
        <taxon>Thermotogati</taxon>
        <taxon>Deinococcota</taxon>
        <taxon>Deinococci</taxon>
        <taxon>Deinococcales</taxon>
        <taxon>Deinococcaceae</taxon>
        <taxon>Deinococcus</taxon>
    </lineage>
</organism>
<gene>
    <name evidence="1" type="ORF">ACFSR9_07810</name>
</gene>
<reference evidence="2" key="1">
    <citation type="journal article" date="2019" name="Int. J. Syst. Evol. Microbiol.">
        <title>The Global Catalogue of Microorganisms (GCM) 10K type strain sequencing project: providing services to taxonomists for standard genome sequencing and annotation.</title>
        <authorList>
            <consortium name="The Broad Institute Genomics Platform"/>
            <consortium name="The Broad Institute Genome Sequencing Center for Infectious Disease"/>
            <person name="Wu L."/>
            <person name="Ma J."/>
        </authorList>
    </citation>
    <scope>NUCLEOTIDE SEQUENCE [LARGE SCALE GENOMIC DNA]</scope>
    <source>
        <strain evidence="2">KCTC 33842</strain>
    </source>
</reference>
<dbReference type="PIRSF" id="PIRSF014979">
    <property type="entry name" value="UCP014979"/>
    <property type="match status" value="1"/>
</dbReference>
<keyword evidence="2" id="KW-1185">Reference proteome</keyword>
<proteinExistence type="predicted"/>
<dbReference type="Proteomes" id="UP001597475">
    <property type="component" value="Unassembled WGS sequence"/>
</dbReference>
<name>A0ABW5P2G7_9DEIO</name>
<dbReference type="EMBL" id="JBHUMK010000034">
    <property type="protein sequence ID" value="MFD2609338.1"/>
    <property type="molecule type" value="Genomic_DNA"/>
</dbReference>
<sequence>MLPTSLLLGAVAVAQTPVPSSAQTGAATGVRVSLAQDLVRSQVQGGKTVETIVQAPKSVLPGDVLREETTVRNVSGKAVRSLLVGVPVPRGTEYTGGATPSTARWKLLFSNDGGKTYSAAPMRTVTVTENGKTTTKQVPAPINTYSHVRWAVTDLKPDETLKFAFRVRVK</sequence>
<accession>A0ABW5P2G7</accession>
<comment type="caution">
    <text evidence="1">The sequence shown here is derived from an EMBL/GenBank/DDBJ whole genome shotgun (WGS) entry which is preliminary data.</text>
</comment>
<evidence type="ECO:0000313" key="1">
    <source>
        <dbReference type="EMBL" id="MFD2609338.1"/>
    </source>
</evidence>
<evidence type="ECO:0008006" key="3">
    <source>
        <dbReference type="Google" id="ProtNLM"/>
    </source>
</evidence>
<dbReference type="InterPro" id="IPR014468">
    <property type="entry name" value="UCP014979"/>
</dbReference>